<dbReference type="AlphaFoldDB" id="A0A178MZ82"/>
<proteinExistence type="predicted"/>
<protein>
    <submittedName>
        <fullName evidence="2">Uncharacterized protein</fullName>
    </submittedName>
</protein>
<evidence type="ECO:0000313" key="2">
    <source>
        <dbReference type="EMBL" id="OAN55248.1"/>
    </source>
</evidence>
<evidence type="ECO:0000256" key="1">
    <source>
        <dbReference type="SAM" id="SignalP"/>
    </source>
</evidence>
<keyword evidence="1" id="KW-0732">Signal</keyword>
<dbReference type="NCBIfam" id="NF047650">
    <property type="entry name" value="lipo_NMCC_0638"/>
    <property type="match status" value="1"/>
</dbReference>
<name>A0A178MZ82_9PROT</name>
<accession>A0A178MZ82</accession>
<dbReference type="Proteomes" id="UP000078428">
    <property type="component" value="Unassembled WGS sequence"/>
</dbReference>
<dbReference type="OrthoDB" id="7349395at2"/>
<dbReference type="RefSeq" id="WP_068489430.1">
    <property type="nucleotide sequence ID" value="NZ_LWQT01000020.1"/>
</dbReference>
<keyword evidence="3" id="KW-1185">Reference proteome</keyword>
<feature type="signal peptide" evidence="1">
    <location>
        <begin position="1"/>
        <end position="20"/>
    </location>
</feature>
<gene>
    <name evidence="2" type="ORF">A6A04_11350</name>
</gene>
<organism evidence="2 3">
    <name type="scientific">Paramagnetospirillum marisnigri</name>
    <dbReference type="NCBI Taxonomy" id="1285242"/>
    <lineage>
        <taxon>Bacteria</taxon>
        <taxon>Pseudomonadati</taxon>
        <taxon>Pseudomonadota</taxon>
        <taxon>Alphaproteobacteria</taxon>
        <taxon>Rhodospirillales</taxon>
        <taxon>Magnetospirillaceae</taxon>
        <taxon>Paramagnetospirillum</taxon>
    </lineage>
</organism>
<feature type="chain" id="PRO_5008092373" evidence="1">
    <location>
        <begin position="21"/>
        <end position="204"/>
    </location>
</feature>
<comment type="caution">
    <text evidence="2">The sequence shown here is derived from an EMBL/GenBank/DDBJ whole genome shotgun (WGS) entry which is preliminary data.</text>
</comment>
<dbReference type="EMBL" id="LWQT01000020">
    <property type="protein sequence ID" value="OAN55248.1"/>
    <property type="molecule type" value="Genomic_DNA"/>
</dbReference>
<dbReference type="STRING" id="1285242.A6A04_11350"/>
<reference evidence="2 3" key="1">
    <citation type="submission" date="2016-04" db="EMBL/GenBank/DDBJ databases">
        <title>Draft genome sequence of freshwater magnetotactic bacteria Magnetospirillum marisnigri SP-1 and Magnetospirillum moscoviense BB-1.</title>
        <authorList>
            <person name="Koziaeva V."/>
            <person name="Dziuba M.V."/>
            <person name="Ivanov T.M."/>
            <person name="Kuznetsov B."/>
            <person name="Grouzdev D.S."/>
        </authorList>
    </citation>
    <scope>NUCLEOTIDE SEQUENCE [LARGE SCALE GENOMIC DNA]</scope>
    <source>
        <strain evidence="2 3">SP-1</strain>
    </source>
</reference>
<evidence type="ECO:0000313" key="3">
    <source>
        <dbReference type="Proteomes" id="UP000078428"/>
    </source>
</evidence>
<sequence>MRIVITAVVLLLASLSPAMAQSGGDYRLRDETSRLAVAVLGRICLLNLGDINAVITAASPRGEFGFVEATPEVAKTLLQDRSGYVRVLRRPGFGAVTLMATHDGICSVFSEYADITAFQRHLTAMVERGGLKGGANLLTLDARDADGVRINDYYLMPTGWFAAQLGKRFGDDGTQPLALVTTISNPGRRPMEGVLTVSRPLKQR</sequence>